<dbReference type="AlphaFoldDB" id="A0A8J4M402"/>
<accession>A0A8J4M402</accession>
<comment type="caution">
    <text evidence="1">The sequence shown here is derived from an EMBL/GenBank/DDBJ whole genome shotgun (WGS) entry which is preliminary data.</text>
</comment>
<evidence type="ECO:0000313" key="2">
    <source>
        <dbReference type="Proteomes" id="UP000677918"/>
    </source>
</evidence>
<proteinExistence type="predicted"/>
<gene>
    <name evidence="1" type="ORF">XYCOK13_42130</name>
</gene>
<evidence type="ECO:0000313" key="1">
    <source>
        <dbReference type="EMBL" id="GIQ71389.1"/>
    </source>
</evidence>
<dbReference type="Proteomes" id="UP000677918">
    <property type="component" value="Unassembled WGS sequence"/>
</dbReference>
<keyword evidence="2" id="KW-1185">Reference proteome</keyword>
<sequence length="88" mass="10328">MTELYKLRLLWAKKQEIGIGRKLPLSMHTGLLLGTQKAWFDDYAVLHGRHRAAAALWQDVSAHASHITRRRSRLRNSGTLRLYFVWMR</sequence>
<name>A0A8J4M402_9BACL</name>
<organism evidence="1 2">
    <name type="scientific">Xylanibacillus composti</name>
    <dbReference type="NCBI Taxonomy" id="1572762"/>
    <lineage>
        <taxon>Bacteria</taxon>
        <taxon>Bacillati</taxon>
        <taxon>Bacillota</taxon>
        <taxon>Bacilli</taxon>
        <taxon>Bacillales</taxon>
        <taxon>Paenibacillaceae</taxon>
        <taxon>Xylanibacillus</taxon>
    </lineage>
</organism>
<reference evidence="1" key="1">
    <citation type="submission" date="2021-04" db="EMBL/GenBank/DDBJ databases">
        <title>Draft genome sequence of Xylanibacillus composti strain K13.</title>
        <authorList>
            <person name="Uke A."/>
            <person name="Chhe C."/>
            <person name="Baramee S."/>
            <person name="Kosugi A."/>
        </authorList>
    </citation>
    <scope>NUCLEOTIDE SEQUENCE</scope>
    <source>
        <strain evidence="1">K13</strain>
    </source>
</reference>
<dbReference type="EMBL" id="BOVK01000085">
    <property type="protein sequence ID" value="GIQ71389.1"/>
    <property type="molecule type" value="Genomic_DNA"/>
</dbReference>
<protein>
    <submittedName>
        <fullName evidence="1">Uncharacterized protein</fullName>
    </submittedName>
</protein>